<dbReference type="GO" id="GO:0006633">
    <property type="term" value="P:fatty acid biosynthetic process"/>
    <property type="evidence" value="ECO:0007669"/>
    <property type="project" value="TreeGrafter"/>
</dbReference>
<evidence type="ECO:0000256" key="1">
    <source>
        <dbReference type="ARBA" id="ARBA00001953"/>
    </source>
</evidence>
<evidence type="ECO:0000256" key="4">
    <source>
        <dbReference type="ARBA" id="ARBA00022840"/>
    </source>
</evidence>
<feature type="domain" description="Carbamoyl phosphate synthase ATP-binding" evidence="7">
    <location>
        <begin position="175"/>
        <end position="182"/>
    </location>
</feature>
<dbReference type="Gene3D" id="3.30.1490.20">
    <property type="entry name" value="ATP-grasp fold, A domain"/>
    <property type="match status" value="1"/>
</dbReference>
<dbReference type="PANTHER" id="PTHR45728:SF3">
    <property type="entry name" value="ACETYL-COA CARBOXYLASE"/>
    <property type="match status" value="1"/>
</dbReference>
<dbReference type="OrthoDB" id="14612at2759"/>
<organism evidence="8 9">
    <name type="scientific">Funneliformis geosporum</name>
    <dbReference type="NCBI Taxonomy" id="1117311"/>
    <lineage>
        <taxon>Eukaryota</taxon>
        <taxon>Fungi</taxon>
        <taxon>Fungi incertae sedis</taxon>
        <taxon>Mucoromycota</taxon>
        <taxon>Glomeromycotina</taxon>
        <taxon>Glomeromycetes</taxon>
        <taxon>Glomerales</taxon>
        <taxon>Glomeraceae</taxon>
        <taxon>Funneliformis</taxon>
    </lineage>
</organism>
<dbReference type="GO" id="GO:0005739">
    <property type="term" value="C:mitochondrion"/>
    <property type="evidence" value="ECO:0007669"/>
    <property type="project" value="TreeGrafter"/>
</dbReference>
<evidence type="ECO:0000313" key="9">
    <source>
        <dbReference type="Proteomes" id="UP001153678"/>
    </source>
</evidence>
<dbReference type="AlphaFoldDB" id="A0A9W4SPS2"/>
<sequence>MNIWEWKLTVMTTTEDLKIIAECIRMADGGSNNNYYYANVSLIDWSGNGVIQTEFDELGHDIVSECLRRVMDVDDGLNKANIIGFPIMIKASEGGGGKGIRKVENPDNFKQAFAQEFLRLFVSKTIIEEAHVTIKKQETFELMERVAVRLTKLVGCVCAGTVEYIYSHEKDFFYFLELNLRLHVEHPTTEMVSGVNLPAQLQIATEIPFH</sequence>
<keyword evidence="9" id="KW-1185">Reference proteome</keyword>
<protein>
    <submittedName>
        <fullName evidence="8">615_t:CDS:1</fullName>
    </submittedName>
</protein>
<name>A0A9W4SPS2_9GLOM</name>
<accession>A0A9W4SPS2</accession>
<reference evidence="8" key="1">
    <citation type="submission" date="2022-08" db="EMBL/GenBank/DDBJ databases">
        <authorList>
            <person name="Kallberg Y."/>
            <person name="Tangrot J."/>
            <person name="Rosling A."/>
        </authorList>
    </citation>
    <scope>NUCLEOTIDE SEQUENCE</scope>
    <source>
        <strain evidence="8">Wild A</strain>
    </source>
</reference>
<evidence type="ECO:0000313" key="8">
    <source>
        <dbReference type="EMBL" id="CAI2176385.1"/>
    </source>
</evidence>
<gene>
    <name evidence="8" type="ORF">FWILDA_LOCUS7557</name>
</gene>
<dbReference type="InterPro" id="IPR005479">
    <property type="entry name" value="CPAse_ATP-bd"/>
</dbReference>
<evidence type="ECO:0000256" key="2">
    <source>
        <dbReference type="ARBA" id="ARBA00022598"/>
    </source>
</evidence>
<evidence type="ECO:0000259" key="7">
    <source>
        <dbReference type="PROSITE" id="PS00867"/>
    </source>
</evidence>
<dbReference type="GO" id="GO:0005524">
    <property type="term" value="F:ATP binding"/>
    <property type="evidence" value="ECO:0007669"/>
    <property type="project" value="UniProtKB-KW"/>
</dbReference>
<dbReference type="PANTHER" id="PTHR45728">
    <property type="entry name" value="ACETYL-COA CARBOXYLASE, ISOFORM A"/>
    <property type="match status" value="1"/>
</dbReference>
<dbReference type="FunFam" id="3.30.1490.20:FF:000003">
    <property type="entry name" value="acetyl-CoA carboxylase isoform X1"/>
    <property type="match status" value="1"/>
</dbReference>
<dbReference type="Gene3D" id="3.30.470.20">
    <property type="entry name" value="ATP-grasp fold, B domain"/>
    <property type="match status" value="1"/>
</dbReference>
<dbReference type="Proteomes" id="UP001153678">
    <property type="component" value="Unassembled WGS sequence"/>
</dbReference>
<proteinExistence type="predicted"/>
<dbReference type="PROSITE" id="PS00866">
    <property type="entry name" value="CPSASE_1"/>
    <property type="match status" value="1"/>
</dbReference>
<dbReference type="Pfam" id="PF02786">
    <property type="entry name" value="CPSase_L_D2"/>
    <property type="match status" value="2"/>
</dbReference>
<evidence type="ECO:0000256" key="3">
    <source>
        <dbReference type="ARBA" id="ARBA00022741"/>
    </source>
</evidence>
<dbReference type="InterPro" id="IPR013815">
    <property type="entry name" value="ATP_grasp_subdomain_1"/>
</dbReference>
<evidence type="ECO:0000256" key="5">
    <source>
        <dbReference type="ARBA" id="ARBA00023267"/>
    </source>
</evidence>
<keyword evidence="2" id="KW-0436">Ligase</keyword>
<evidence type="ECO:0000259" key="6">
    <source>
        <dbReference type="PROSITE" id="PS00866"/>
    </source>
</evidence>
<dbReference type="InterPro" id="IPR049076">
    <property type="entry name" value="ACCA"/>
</dbReference>
<comment type="cofactor">
    <cofactor evidence="1">
        <name>biotin</name>
        <dbReference type="ChEBI" id="CHEBI:57586"/>
    </cofactor>
</comment>
<dbReference type="SUPFAM" id="SSF56059">
    <property type="entry name" value="Glutathione synthetase ATP-binding domain-like"/>
    <property type="match status" value="1"/>
</dbReference>
<dbReference type="GO" id="GO:0003989">
    <property type="term" value="F:acetyl-CoA carboxylase activity"/>
    <property type="evidence" value="ECO:0007669"/>
    <property type="project" value="InterPro"/>
</dbReference>
<keyword evidence="5" id="KW-0092">Biotin</keyword>
<dbReference type="PROSITE" id="PS00867">
    <property type="entry name" value="CPSASE_2"/>
    <property type="match status" value="1"/>
</dbReference>
<keyword evidence="4" id="KW-0067">ATP-binding</keyword>
<dbReference type="EMBL" id="CAMKVN010001498">
    <property type="protein sequence ID" value="CAI2176385.1"/>
    <property type="molecule type" value="Genomic_DNA"/>
</dbReference>
<comment type="caution">
    <text evidence="8">The sequence shown here is derived from an EMBL/GenBank/DDBJ whole genome shotgun (WGS) entry which is preliminary data.</text>
</comment>
<keyword evidence="3" id="KW-0547">Nucleotide-binding</keyword>
<feature type="domain" description="Carbamoyl phosphate synthase ATP-binding" evidence="6">
    <location>
        <begin position="85"/>
        <end position="99"/>
    </location>
</feature>